<name>A0ABV4U8M6_9BACT</name>
<proteinExistence type="predicted"/>
<evidence type="ECO:0000313" key="1">
    <source>
        <dbReference type="EMBL" id="MFA9479960.1"/>
    </source>
</evidence>
<dbReference type="Gene3D" id="3.40.140.20">
    <property type="match status" value="2"/>
</dbReference>
<organism evidence="1 2">
    <name type="scientific">Natronomicrosphaera hydrolytica</name>
    <dbReference type="NCBI Taxonomy" id="3242702"/>
    <lineage>
        <taxon>Bacteria</taxon>
        <taxon>Pseudomonadati</taxon>
        <taxon>Planctomycetota</taxon>
        <taxon>Phycisphaerae</taxon>
        <taxon>Phycisphaerales</taxon>
        <taxon>Phycisphaeraceae</taxon>
        <taxon>Natronomicrosphaera</taxon>
    </lineage>
</organism>
<evidence type="ECO:0000313" key="2">
    <source>
        <dbReference type="Proteomes" id="UP001575105"/>
    </source>
</evidence>
<protein>
    <submittedName>
        <fullName evidence="1">Phosphoribosylaminoimidazolecarboxamide formyltransferase</fullName>
        <ecNumber evidence="1">2.1.2.3</ecNumber>
    </submittedName>
</protein>
<dbReference type="InterPro" id="IPR024051">
    <property type="entry name" value="AICAR_Tfase_dup_dom_sf"/>
</dbReference>
<dbReference type="PANTHER" id="PTHR11692">
    <property type="entry name" value="BIFUNCTIONAL PURINE BIOSYNTHESIS PROTEIN PURH"/>
    <property type="match status" value="1"/>
</dbReference>
<dbReference type="NCBIfam" id="NF005492">
    <property type="entry name" value="PRK07106.1"/>
    <property type="match status" value="1"/>
</dbReference>
<dbReference type="EC" id="2.1.2.3" evidence="1"/>
<dbReference type="Pfam" id="PF01808">
    <property type="entry name" value="AICARFT_IMPCHas"/>
    <property type="match status" value="1"/>
</dbReference>
<dbReference type="InterPro" id="IPR024050">
    <property type="entry name" value="AICAR_Tfase_insert_dom_sf"/>
</dbReference>
<dbReference type="Proteomes" id="UP001575105">
    <property type="component" value="Unassembled WGS sequence"/>
</dbReference>
<dbReference type="RefSeq" id="WP_425346886.1">
    <property type="nucleotide sequence ID" value="NZ_JBGUBD010000013.1"/>
</dbReference>
<keyword evidence="2" id="KW-1185">Reference proteome</keyword>
<dbReference type="GO" id="GO:0004643">
    <property type="term" value="F:phosphoribosylaminoimidazolecarboxamide formyltransferase activity"/>
    <property type="evidence" value="ECO:0007669"/>
    <property type="project" value="UniProtKB-EC"/>
</dbReference>
<reference evidence="1 2" key="1">
    <citation type="submission" date="2024-08" db="EMBL/GenBank/DDBJ databases">
        <title>Whole-genome sequencing of halo(alkali)philic microorganisms from hypersaline lakes.</title>
        <authorList>
            <person name="Sorokin D.Y."/>
            <person name="Merkel A.Y."/>
            <person name="Messina E."/>
            <person name="Yakimov M."/>
        </authorList>
    </citation>
    <scope>NUCLEOTIDE SEQUENCE [LARGE SCALE GENOMIC DNA]</scope>
    <source>
        <strain evidence="1 2">AB-hyl4</strain>
    </source>
</reference>
<sequence>MEIKLKYGINPNQSFARVVVEGDKSPLAVRNGSPSYINILDGLRGWQLVRELKQATGKAAAASYKHVSPAGVAVAGELSEQFRQAFFVPDDMTLSPIASAYAKARSSDRVASFGDFISVSDKVDVSLARLIKPEVSDGIIAPDYDAEALELLQSKKGGNYVILQIDPDWQPTDTEYRLEFGLRLEQSYNDAVIDRELISSNVVTQNRTLSDEAIETLLVTTITLKHTQSNSVALGYQGQAVGIGAGQQSRIACTRLACEKMDRWMLAQHPHAAQLQYKETVPRSEKANLVDALLRWYELDVAERSLLQSQLTKPAQPITLDERTQWLKNFGDVSMSSDAFFPFRDNLDRSARSGVKYVAQPGGSKRDADVIAAADQHGMVMVATGLRLFLH</sequence>
<dbReference type="Gene3D" id="1.10.287.440">
    <property type="match status" value="1"/>
</dbReference>
<dbReference type="PANTHER" id="PTHR11692:SF0">
    <property type="entry name" value="BIFUNCTIONAL PURINE BIOSYNTHESIS PROTEIN ATIC"/>
    <property type="match status" value="1"/>
</dbReference>
<comment type="caution">
    <text evidence="1">The sequence shown here is derived from an EMBL/GenBank/DDBJ whole genome shotgun (WGS) entry which is preliminary data.</text>
</comment>
<keyword evidence="1" id="KW-0808">Transferase</keyword>
<gene>
    <name evidence="1" type="ORF">ACERK3_16885</name>
</gene>
<dbReference type="SUPFAM" id="SSF53927">
    <property type="entry name" value="Cytidine deaminase-like"/>
    <property type="match status" value="1"/>
</dbReference>
<accession>A0ABV4U8M6</accession>
<dbReference type="SMART" id="SM00798">
    <property type="entry name" value="AICARFT_IMPCHas"/>
    <property type="match status" value="1"/>
</dbReference>
<dbReference type="InterPro" id="IPR016193">
    <property type="entry name" value="Cytidine_deaminase-like"/>
</dbReference>
<dbReference type="InterPro" id="IPR002695">
    <property type="entry name" value="PurH-like"/>
</dbReference>
<dbReference type="EMBL" id="JBGUBD010000013">
    <property type="protein sequence ID" value="MFA9479960.1"/>
    <property type="molecule type" value="Genomic_DNA"/>
</dbReference>